<dbReference type="Pfam" id="PF05199">
    <property type="entry name" value="GMC_oxred_C"/>
    <property type="match status" value="1"/>
</dbReference>
<dbReference type="InterPro" id="IPR000172">
    <property type="entry name" value="GMC_OxRdtase_N"/>
</dbReference>
<name>A0A919CNE2_9PROT</name>
<evidence type="ECO:0000256" key="1">
    <source>
        <dbReference type="ARBA" id="ARBA00010790"/>
    </source>
</evidence>
<dbReference type="GO" id="GO:0016614">
    <property type="term" value="F:oxidoreductase activity, acting on CH-OH group of donors"/>
    <property type="evidence" value="ECO:0007669"/>
    <property type="project" value="InterPro"/>
</dbReference>
<keyword evidence="2" id="KW-0285">Flavoprotein</keyword>
<dbReference type="Pfam" id="PF13450">
    <property type="entry name" value="NAD_binding_8"/>
    <property type="match status" value="1"/>
</dbReference>
<reference evidence="7" key="1">
    <citation type="journal article" date="2014" name="Int. J. Syst. Evol. Microbiol.">
        <title>Complete genome sequence of Corynebacterium casei LMG S-19264T (=DSM 44701T), isolated from a smear-ripened cheese.</title>
        <authorList>
            <consortium name="US DOE Joint Genome Institute (JGI-PGF)"/>
            <person name="Walter F."/>
            <person name="Albersmeier A."/>
            <person name="Kalinowski J."/>
            <person name="Ruckert C."/>
        </authorList>
    </citation>
    <scope>NUCLEOTIDE SEQUENCE</scope>
    <source>
        <strain evidence="7">KCTC 42651</strain>
    </source>
</reference>
<keyword evidence="8" id="KW-1185">Reference proteome</keyword>
<dbReference type="GO" id="GO:0050660">
    <property type="term" value="F:flavin adenine dinucleotide binding"/>
    <property type="evidence" value="ECO:0007669"/>
    <property type="project" value="InterPro"/>
</dbReference>
<dbReference type="AlphaFoldDB" id="A0A919CNE2"/>
<evidence type="ECO:0000259" key="5">
    <source>
        <dbReference type="Pfam" id="PF00732"/>
    </source>
</evidence>
<reference evidence="7" key="2">
    <citation type="submission" date="2020-09" db="EMBL/GenBank/DDBJ databases">
        <authorList>
            <person name="Sun Q."/>
            <person name="Kim S."/>
        </authorList>
    </citation>
    <scope>NUCLEOTIDE SEQUENCE</scope>
    <source>
        <strain evidence="7">KCTC 42651</strain>
    </source>
</reference>
<feature type="domain" description="Glucose-methanol-choline oxidoreductase N-terminal" evidence="5">
    <location>
        <begin position="209"/>
        <end position="316"/>
    </location>
</feature>
<comment type="similarity">
    <text evidence="1">Belongs to the GMC oxidoreductase family.</text>
</comment>
<feature type="domain" description="Glucose-methanol-choline oxidoreductase C-terminal" evidence="6">
    <location>
        <begin position="408"/>
        <end position="526"/>
    </location>
</feature>
<organism evidence="7 8">
    <name type="scientific">Thalassobaculum fulvum</name>
    <dbReference type="NCBI Taxonomy" id="1633335"/>
    <lineage>
        <taxon>Bacteria</taxon>
        <taxon>Pseudomonadati</taxon>
        <taxon>Pseudomonadota</taxon>
        <taxon>Alphaproteobacteria</taxon>
        <taxon>Rhodospirillales</taxon>
        <taxon>Thalassobaculaceae</taxon>
        <taxon>Thalassobaculum</taxon>
    </lineage>
</organism>
<dbReference type="SUPFAM" id="SSF51905">
    <property type="entry name" value="FAD/NAD(P)-binding domain"/>
    <property type="match status" value="1"/>
</dbReference>
<dbReference type="Gene3D" id="3.50.50.60">
    <property type="entry name" value="FAD/NAD(P)-binding domain"/>
    <property type="match status" value="2"/>
</dbReference>
<evidence type="ECO:0000256" key="4">
    <source>
        <dbReference type="ARBA" id="ARBA00023002"/>
    </source>
</evidence>
<evidence type="ECO:0000313" key="7">
    <source>
        <dbReference type="EMBL" id="GHD43278.1"/>
    </source>
</evidence>
<dbReference type="InterPro" id="IPR036188">
    <property type="entry name" value="FAD/NAD-bd_sf"/>
</dbReference>
<accession>A0A919CNE2</accession>
<proteinExistence type="inferred from homology"/>
<dbReference type="SUPFAM" id="SSF54373">
    <property type="entry name" value="FAD-linked reductases, C-terminal domain"/>
    <property type="match status" value="1"/>
</dbReference>
<evidence type="ECO:0000259" key="6">
    <source>
        <dbReference type="Pfam" id="PF05199"/>
    </source>
</evidence>
<dbReference type="Pfam" id="PF00732">
    <property type="entry name" value="GMC_oxred_N"/>
    <property type="match status" value="1"/>
</dbReference>
<comment type="caution">
    <text evidence="7">The sequence shown here is derived from an EMBL/GenBank/DDBJ whole genome shotgun (WGS) entry which is preliminary data.</text>
</comment>
<dbReference type="InterPro" id="IPR007867">
    <property type="entry name" value="GMC_OxRtase_C"/>
</dbReference>
<dbReference type="PANTHER" id="PTHR46056:SF12">
    <property type="entry name" value="LONG-CHAIN-ALCOHOL OXIDASE"/>
    <property type="match status" value="1"/>
</dbReference>
<keyword evidence="3" id="KW-0274">FAD</keyword>
<evidence type="ECO:0000256" key="2">
    <source>
        <dbReference type="ARBA" id="ARBA00022630"/>
    </source>
</evidence>
<dbReference type="Proteomes" id="UP000630353">
    <property type="component" value="Unassembled WGS sequence"/>
</dbReference>
<evidence type="ECO:0000256" key="3">
    <source>
        <dbReference type="ARBA" id="ARBA00022827"/>
    </source>
</evidence>
<gene>
    <name evidence="7" type="ORF">GCM10017083_09190</name>
</gene>
<dbReference type="EMBL" id="BMZS01000002">
    <property type="protein sequence ID" value="GHD43278.1"/>
    <property type="molecule type" value="Genomic_DNA"/>
</dbReference>
<evidence type="ECO:0000313" key="8">
    <source>
        <dbReference type="Proteomes" id="UP000630353"/>
    </source>
</evidence>
<dbReference type="RefSeq" id="WP_189987753.1">
    <property type="nucleotide sequence ID" value="NZ_BMZS01000002.1"/>
</dbReference>
<keyword evidence="4" id="KW-0560">Oxidoreductase</keyword>
<protein>
    <submittedName>
        <fullName evidence="7">Choline dehydrogenase</fullName>
    </submittedName>
</protein>
<dbReference type="PANTHER" id="PTHR46056">
    <property type="entry name" value="LONG-CHAIN-ALCOHOL OXIDASE"/>
    <property type="match status" value="1"/>
</dbReference>
<sequence length="543" mass="59139">MADKGASPSNDPVDVLIIGAGASGAAIAWSLTETRMRILCLEQGDWMSSSHYPTTRNNWEAQQFGAHHVDPNVRALDVDYPVNGTDSPIDVLNFNAVGGSTIAYAAHFPRLHPSDFRVKTLDGVADDWPVTYDDLEPYFVQNDRIMGVSGLPGDPMYPPKQLPLPPIPIGLVGETVARGFDRLGWHWWPSDSAILSQPYEGRDKCLNLNPCMTGCSQGAKGSVDITYWPEALRAGVELRTRCRVREVTVNDDGMADGVVYYDADGRECFQKAEVVIMACNGVGTPRILLNSKSKQFPDGLANRSGLVGKNLMFHPVAVATGVFEERLDTHKGPQGCCILSKEFYETDLERGFVRGYNMQVTRGAAGPLATAMKGLAGGTIPWGPGHHEQFDRYFDHTVQCLAVCEDLPEECNQVTLDPELKDSSGIPAPKVTYRLSENSRKMLAHGLERGKEVMRAAGAVEIIETPLLRVGGWHLLGTARMGADPERSVVNGWGRSHDVKNLFIVDGSIFVTAGGVNPTSTIQALALYIGDKIKANLANLFDD</sequence>